<accession>A0A516V803</accession>
<dbReference type="AlphaFoldDB" id="A0A516V803"/>
<name>A0A516V803_9GAMM</name>
<dbReference type="OrthoDB" id="9806150at2"/>
<dbReference type="InterPro" id="IPR000086">
    <property type="entry name" value="NUDIX_hydrolase_dom"/>
</dbReference>
<dbReference type="CDD" id="cd24156">
    <property type="entry name" value="NUDIX_ADPRase_NudE"/>
    <property type="match status" value="1"/>
</dbReference>
<dbReference type="PANTHER" id="PTHR11839">
    <property type="entry name" value="UDP/ADP-SUGAR PYROPHOSPHATASE"/>
    <property type="match status" value="1"/>
</dbReference>
<dbReference type="Pfam" id="PF00293">
    <property type="entry name" value="NUDIX"/>
    <property type="match status" value="1"/>
</dbReference>
<dbReference type="Gene3D" id="3.90.79.10">
    <property type="entry name" value="Nucleoside Triphosphate Pyrophosphohydrolase"/>
    <property type="match status" value="1"/>
</dbReference>
<dbReference type="RefSeq" id="WP_143880103.1">
    <property type="nucleotide sequence ID" value="NZ_BAABLZ010000001.1"/>
</dbReference>
<dbReference type="NCBIfam" id="NF008736">
    <property type="entry name" value="PRK11762.1"/>
    <property type="match status" value="1"/>
</dbReference>
<dbReference type="EMBL" id="CP041742">
    <property type="protein sequence ID" value="QDQ74594.1"/>
    <property type="molecule type" value="Genomic_DNA"/>
</dbReference>
<evidence type="ECO:0000313" key="5">
    <source>
        <dbReference type="Proteomes" id="UP000315891"/>
    </source>
</evidence>
<evidence type="ECO:0000313" key="4">
    <source>
        <dbReference type="EMBL" id="QDQ74594.1"/>
    </source>
</evidence>
<dbReference type="GO" id="GO:0019144">
    <property type="term" value="F:ADP-sugar diphosphatase activity"/>
    <property type="evidence" value="ECO:0007669"/>
    <property type="project" value="TreeGrafter"/>
</dbReference>
<dbReference type="GO" id="GO:0006753">
    <property type="term" value="P:nucleoside phosphate metabolic process"/>
    <property type="evidence" value="ECO:0007669"/>
    <property type="project" value="TreeGrafter"/>
</dbReference>
<evidence type="ECO:0000256" key="1">
    <source>
        <dbReference type="ARBA" id="ARBA00001946"/>
    </source>
</evidence>
<reference evidence="4 5" key="1">
    <citation type="submission" date="2019-07" db="EMBL/GenBank/DDBJ databases">
        <title>Lysobacter weifangensis sp. nov., isolated from bensulfuron-methyl contaminated farmland soil.</title>
        <authorList>
            <person name="Zhao H."/>
        </authorList>
    </citation>
    <scope>NUCLEOTIDE SEQUENCE [LARGE SCALE GENOMIC DNA]</scope>
    <source>
        <strain evidence="4 5">CC-Bw-6</strain>
    </source>
</reference>
<keyword evidence="2 4" id="KW-0378">Hydrolase</keyword>
<dbReference type="InterPro" id="IPR020084">
    <property type="entry name" value="NUDIX_hydrolase_CS"/>
</dbReference>
<proteinExistence type="predicted"/>
<dbReference type="SUPFAM" id="SSF55811">
    <property type="entry name" value="Nudix"/>
    <property type="match status" value="1"/>
</dbReference>
<evidence type="ECO:0000256" key="2">
    <source>
        <dbReference type="ARBA" id="ARBA00022801"/>
    </source>
</evidence>
<dbReference type="InterPro" id="IPR015797">
    <property type="entry name" value="NUDIX_hydrolase-like_dom_sf"/>
</dbReference>
<gene>
    <name evidence="4" type="primary">nudE</name>
    <name evidence="4" type="ORF">FNZ56_12230</name>
</gene>
<protein>
    <submittedName>
        <fullName evidence="4">ADP compounds hydrolase NudE</fullName>
    </submittedName>
</protein>
<dbReference type="PANTHER" id="PTHR11839:SF12">
    <property type="entry name" value="ADP COMPOUNDS HYDROLASE NUDE"/>
    <property type="match status" value="1"/>
</dbReference>
<dbReference type="PROSITE" id="PS00893">
    <property type="entry name" value="NUDIX_BOX"/>
    <property type="match status" value="1"/>
</dbReference>
<comment type="cofactor">
    <cofactor evidence="1">
        <name>Mg(2+)</name>
        <dbReference type="ChEBI" id="CHEBI:18420"/>
    </cofactor>
</comment>
<keyword evidence="5" id="KW-1185">Reference proteome</keyword>
<dbReference type="GO" id="GO:0019693">
    <property type="term" value="P:ribose phosphate metabolic process"/>
    <property type="evidence" value="ECO:0007669"/>
    <property type="project" value="TreeGrafter"/>
</dbReference>
<dbReference type="PROSITE" id="PS51462">
    <property type="entry name" value="NUDIX"/>
    <property type="match status" value="1"/>
</dbReference>
<dbReference type="GO" id="GO:0005829">
    <property type="term" value="C:cytosol"/>
    <property type="evidence" value="ECO:0007669"/>
    <property type="project" value="TreeGrafter"/>
</dbReference>
<evidence type="ECO:0000259" key="3">
    <source>
        <dbReference type="PROSITE" id="PS51462"/>
    </source>
</evidence>
<sequence>MSVAGKDGRRLPTIHGVTADDAGPYRMEWLDLEFDNGERRRYERLATRGHGAVVVVPLLDDDTVLLAREYAAGVHRYELGLVKGRIDRGETVLEAANRELQEEIGYAARSLRELRALTLSPGYMGHVTQLVVARDLYPQRLPGDEPEEIEVVPWKLDALHELMLREDFSEGRSIAALFITREWLRHGGK</sequence>
<dbReference type="Proteomes" id="UP000315891">
    <property type="component" value="Chromosome"/>
</dbReference>
<organism evidence="4 5">
    <name type="scientific">Pseudoluteimonas lycopersici</name>
    <dbReference type="NCBI Taxonomy" id="1324796"/>
    <lineage>
        <taxon>Bacteria</taxon>
        <taxon>Pseudomonadati</taxon>
        <taxon>Pseudomonadota</taxon>
        <taxon>Gammaproteobacteria</taxon>
        <taxon>Lysobacterales</taxon>
        <taxon>Lysobacteraceae</taxon>
        <taxon>Pseudoluteimonas</taxon>
    </lineage>
</organism>
<feature type="domain" description="Nudix hydrolase" evidence="3">
    <location>
        <begin position="49"/>
        <end position="178"/>
    </location>
</feature>